<evidence type="ECO:0000313" key="1">
    <source>
        <dbReference type="EMBL" id="MBZ3925399.1"/>
    </source>
</evidence>
<reference evidence="1" key="1">
    <citation type="submission" date="2015-12" db="EMBL/GenBank/DDBJ databases">
        <authorList>
            <person name="Bansal K."/>
            <person name="Midha S."/>
            <person name="Patil P.B."/>
        </authorList>
    </citation>
    <scope>NUCLEOTIDE SEQUENCE</scope>
    <source>
        <strain evidence="1">LMG867</strain>
    </source>
</reference>
<organism evidence="1 2">
    <name type="scientific">Xanthomonas citri pv. sesbaniae</name>
    <dbReference type="NCBI Taxonomy" id="473425"/>
    <lineage>
        <taxon>Bacteria</taxon>
        <taxon>Pseudomonadati</taxon>
        <taxon>Pseudomonadota</taxon>
        <taxon>Gammaproteobacteria</taxon>
        <taxon>Lysobacterales</taxon>
        <taxon>Lysobacteraceae</taxon>
        <taxon>Xanthomonas</taxon>
    </lineage>
</organism>
<protein>
    <recommendedName>
        <fullName evidence="3">Carrier domain-containing protein</fullName>
    </recommendedName>
</protein>
<evidence type="ECO:0008006" key="3">
    <source>
        <dbReference type="Google" id="ProtNLM"/>
    </source>
</evidence>
<comment type="caution">
    <text evidence="1">The sequence shown here is derived from an EMBL/GenBank/DDBJ whole genome shotgun (WGS) entry which is preliminary data.</text>
</comment>
<dbReference type="Proteomes" id="UP000825388">
    <property type="component" value="Unassembled WGS sequence"/>
</dbReference>
<dbReference type="EMBL" id="LOKL01000126">
    <property type="protein sequence ID" value="MBZ3925399.1"/>
    <property type="molecule type" value="Genomic_DNA"/>
</dbReference>
<proteinExistence type="predicted"/>
<dbReference type="AlphaFoldDB" id="A0AAW4RMM4"/>
<dbReference type="RefSeq" id="WP_040964252.1">
    <property type="nucleotide sequence ID" value="NZ_LOKL01000126.1"/>
</dbReference>
<name>A0AAW4RMM4_XANCI</name>
<gene>
    <name evidence="1" type="ORF">Xseb_15560</name>
</gene>
<evidence type="ECO:0000313" key="2">
    <source>
        <dbReference type="Proteomes" id="UP000825388"/>
    </source>
</evidence>
<sequence>MQGEHDVPGHTESIEALIIDILTRTSDPPAPVTKSTALLDLMNSIGMVIAMAEIQDALQVTLEPCSLIEAFQCATVADLAAIFEMSAHASSAPTEK</sequence>
<accession>A0AAW4RMM4</accession>